<evidence type="ECO:0000256" key="1">
    <source>
        <dbReference type="ARBA" id="ARBA00001932"/>
    </source>
</evidence>
<dbReference type="InterPro" id="IPR002081">
    <property type="entry name" value="Cryptochrome/DNA_photolyase_1"/>
</dbReference>
<dbReference type="PROSITE" id="PS51645">
    <property type="entry name" value="PHR_CRY_ALPHA_BETA"/>
    <property type="match status" value="1"/>
</dbReference>
<dbReference type="Pfam" id="PF00875">
    <property type="entry name" value="DNA_photolyase"/>
    <property type="match status" value="1"/>
</dbReference>
<dbReference type="GO" id="GO:0003904">
    <property type="term" value="F:deoxyribodipyrimidine photo-lyase activity"/>
    <property type="evidence" value="ECO:0007669"/>
    <property type="project" value="TreeGrafter"/>
</dbReference>
<dbReference type="RefSeq" id="WP_068610096.1">
    <property type="nucleotide sequence ID" value="NZ_LZDH01000065.1"/>
</dbReference>
<dbReference type="SUPFAM" id="SSF48173">
    <property type="entry name" value="Cryptochrome/photolyase FAD-binding domain"/>
    <property type="match status" value="1"/>
</dbReference>
<keyword evidence="7" id="KW-0456">Lyase</keyword>
<comment type="cofactor">
    <cofactor evidence="4">
        <name>FAD</name>
        <dbReference type="ChEBI" id="CHEBI:57692"/>
    </cofactor>
    <text evidence="4">Binds 1 FAD per subunit.</text>
</comment>
<name>A0A1A6DT27_9BURK</name>
<evidence type="ECO:0000313" key="8">
    <source>
        <dbReference type="Proteomes" id="UP000091969"/>
    </source>
</evidence>
<feature type="binding site" evidence="4">
    <location>
        <position position="239"/>
    </location>
    <ligand>
        <name>FAD</name>
        <dbReference type="ChEBI" id="CHEBI:57692"/>
    </ligand>
</feature>
<feature type="binding site" evidence="4">
    <location>
        <position position="303"/>
    </location>
    <ligand>
        <name>FAD</name>
        <dbReference type="ChEBI" id="CHEBI:57692"/>
    </ligand>
</feature>
<evidence type="ECO:0000256" key="2">
    <source>
        <dbReference type="ARBA" id="ARBA00022630"/>
    </source>
</evidence>
<evidence type="ECO:0000259" key="6">
    <source>
        <dbReference type="PROSITE" id="PS51645"/>
    </source>
</evidence>
<dbReference type="GO" id="GO:0009416">
    <property type="term" value="P:response to light stimulus"/>
    <property type="evidence" value="ECO:0007669"/>
    <property type="project" value="TreeGrafter"/>
</dbReference>
<feature type="compositionally biased region" description="Low complexity" evidence="5">
    <location>
        <begin position="506"/>
        <end position="519"/>
    </location>
</feature>
<dbReference type="SUPFAM" id="SSF52425">
    <property type="entry name" value="Cryptochrome/photolyase, N-terminal domain"/>
    <property type="match status" value="1"/>
</dbReference>
<comment type="caution">
    <text evidence="7">The sequence shown here is derived from an EMBL/GenBank/DDBJ whole genome shotgun (WGS) entry which is preliminary data.</text>
</comment>
<reference evidence="7 8" key="1">
    <citation type="submission" date="2016-06" db="EMBL/GenBank/DDBJ databases">
        <title>Genome sequence of Tepidimonas fonticaldi PL17.</title>
        <authorList>
            <person name="Pinnaka A.K."/>
        </authorList>
    </citation>
    <scope>NUCLEOTIDE SEQUENCE [LARGE SCALE GENOMIC DNA]</scope>
    <source>
        <strain evidence="7 8">PL17</strain>
    </source>
</reference>
<evidence type="ECO:0000256" key="3">
    <source>
        <dbReference type="ARBA" id="ARBA00022827"/>
    </source>
</evidence>
<dbReference type="EMBL" id="LZDH01000065">
    <property type="protein sequence ID" value="OBS29841.1"/>
    <property type="molecule type" value="Genomic_DNA"/>
</dbReference>
<proteinExistence type="predicted"/>
<evidence type="ECO:0000256" key="4">
    <source>
        <dbReference type="PIRSR" id="PIRSR602081-1"/>
    </source>
</evidence>
<sequence length="553" mass="62426">MAVQIVWFKRDLRVHDHAPLAAAARAGPVLPLYIVEPSLWQQPDSAAQHWGFIRESLIELDAALRATGLPHARLHVAVGEAVPVLEALHRHIGIGALHAHEETGNAHTYARDEAVRRWARSHGIAVHEARQFAVIRGLRQRDRWLAHRERLMAEPAVPWPPPRLTFARWADADDTVAEFGHGEAPVAWHWQAGRWAPVPWPDAPALGLDPWEPPHRQRGGRRAGEATLTDFLDDRAARYRGGISSPLSAPQACSRLSPYLAYGVLGLREVVQATRARRAEAAAMGPATGAALERRLAAGLRAFESRLYWHCHFIQKLESEPTLEWHNLHRGYDGLREDDWNPAHFDALRQGRTGWPLVDACIAGLHDTGWLNFRMRAMLVSVAAYPLWLHWRGIGHWLARLFLDYEPGIHWPQMQMQSGTTGINATRVYNPIKQALDHDPQGLFVRRWLPALRRVPDAWLFEPWRMPPDLQRRCGVTVGVDIPTPLVDLEHALRRAKARLHERRAQPAVRAQASAVVQRHGSRRGMPAGRDEHGREPAPRRRGPPPAAQLSLW</sequence>
<dbReference type="GO" id="GO:0071949">
    <property type="term" value="F:FAD binding"/>
    <property type="evidence" value="ECO:0007669"/>
    <property type="project" value="TreeGrafter"/>
</dbReference>
<dbReference type="InterPro" id="IPR005101">
    <property type="entry name" value="Cryptochr/Photolyase_FAD-bd"/>
</dbReference>
<gene>
    <name evidence="7" type="ORF">A9O67_08385</name>
</gene>
<keyword evidence="8" id="KW-1185">Reference proteome</keyword>
<dbReference type="Gene3D" id="1.10.579.10">
    <property type="entry name" value="DNA Cyclobutane Dipyrimidine Photolyase, subunit A, domain 3"/>
    <property type="match status" value="1"/>
</dbReference>
<dbReference type="Pfam" id="PF03441">
    <property type="entry name" value="FAD_binding_7"/>
    <property type="match status" value="1"/>
</dbReference>
<dbReference type="AlphaFoldDB" id="A0A1A6DT27"/>
<protein>
    <submittedName>
        <fullName evidence="7">Deoxyribodipyrimidine photolyase</fullName>
    </submittedName>
</protein>
<dbReference type="InterPro" id="IPR014729">
    <property type="entry name" value="Rossmann-like_a/b/a_fold"/>
</dbReference>
<dbReference type="InterPro" id="IPR036155">
    <property type="entry name" value="Crypto/Photolyase_N_sf"/>
</dbReference>
<feature type="compositionally biased region" description="Basic and acidic residues" evidence="5">
    <location>
        <begin position="529"/>
        <end position="539"/>
    </location>
</feature>
<dbReference type="PANTHER" id="PTHR11455">
    <property type="entry name" value="CRYPTOCHROME"/>
    <property type="match status" value="1"/>
</dbReference>
<dbReference type="InterPro" id="IPR036134">
    <property type="entry name" value="Crypto/Photolyase_FAD-like_sf"/>
</dbReference>
<accession>A0A1A6DT27</accession>
<feature type="region of interest" description="Disordered" evidence="5">
    <location>
        <begin position="501"/>
        <end position="553"/>
    </location>
</feature>
<dbReference type="InterPro" id="IPR006050">
    <property type="entry name" value="DNA_photolyase_N"/>
</dbReference>
<evidence type="ECO:0000313" key="7">
    <source>
        <dbReference type="EMBL" id="OBS29841.1"/>
    </source>
</evidence>
<keyword evidence="2 4" id="KW-0285">Flavoprotein</keyword>
<evidence type="ECO:0000256" key="5">
    <source>
        <dbReference type="SAM" id="MobiDB-lite"/>
    </source>
</evidence>
<dbReference type="Proteomes" id="UP000091969">
    <property type="component" value="Unassembled WGS sequence"/>
</dbReference>
<dbReference type="Gene3D" id="3.40.50.620">
    <property type="entry name" value="HUPs"/>
    <property type="match status" value="1"/>
</dbReference>
<dbReference type="STRING" id="1101373.A9O67_08385"/>
<comment type="cofactor">
    <cofactor evidence="1">
        <name>(6R)-5,10-methylene-5,6,7,8-tetrahydrofolate</name>
        <dbReference type="ChEBI" id="CHEBI:15636"/>
    </cofactor>
</comment>
<keyword evidence="3 4" id="KW-0274">FAD</keyword>
<organism evidence="7 8">
    <name type="scientific">Tepidimonas fonticaldi</name>
    <dbReference type="NCBI Taxonomy" id="1101373"/>
    <lineage>
        <taxon>Bacteria</taxon>
        <taxon>Pseudomonadati</taxon>
        <taxon>Pseudomonadota</taxon>
        <taxon>Betaproteobacteria</taxon>
        <taxon>Burkholderiales</taxon>
        <taxon>Tepidimonas</taxon>
    </lineage>
</organism>
<feature type="domain" description="Photolyase/cryptochrome alpha/beta" evidence="6">
    <location>
        <begin position="2"/>
        <end position="134"/>
    </location>
</feature>
<dbReference type="Gene3D" id="1.25.40.80">
    <property type="match status" value="1"/>
</dbReference>
<dbReference type="GO" id="GO:0003677">
    <property type="term" value="F:DNA binding"/>
    <property type="evidence" value="ECO:0007669"/>
    <property type="project" value="TreeGrafter"/>
</dbReference>
<dbReference type="OrthoDB" id="9772484at2"/>
<dbReference type="PANTHER" id="PTHR11455:SF9">
    <property type="entry name" value="CRYPTOCHROME CIRCADIAN CLOCK 5 ISOFORM X1"/>
    <property type="match status" value="1"/>
</dbReference>